<comment type="caution">
    <text evidence="2">The sequence shown here is derived from an EMBL/GenBank/DDBJ whole genome shotgun (WGS) entry which is preliminary data.</text>
</comment>
<dbReference type="InterPro" id="IPR049251">
    <property type="entry name" value="DUF6884"/>
</dbReference>
<sequence length="163" mass="18391">MNRLCIIPCGAKKIWDTAAAPSGPCPAKQAYISPLHRKCQAYADRYFDHWAILSAKHGFLLPDDKLYENYNVAFGSGHPEIISLHELKRQVSEKRLDRFEEVVVLGGKKFTGIVPEVFSEETRIYFPLVGSRGIGDMLQKLNRALERNEPFDGVVGTREEGLE</sequence>
<dbReference type="OrthoDB" id="2364857at2"/>
<evidence type="ECO:0000313" key="2">
    <source>
        <dbReference type="EMBL" id="KZE73708.1"/>
    </source>
</evidence>
<protein>
    <recommendedName>
        <fullName evidence="1">DUF6884 domain-containing protein</fullName>
    </recommendedName>
</protein>
<gene>
    <name evidence="2" type="ORF">AV654_03785</name>
</gene>
<name>A0A163URA2_9BACL</name>
<dbReference type="STRING" id="1007103.GCA_000213315_03635"/>
<reference evidence="3" key="1">
    <citation type="submission" date="2016-01" db="EMBL/GenBank/DDBJ databases">
        <title>Draft genome of Chromobacterium sp. F49.</title>
        <authorList>
            <person name="Hong K.W."/>
        </authorList>
    </citation>
    <scope>NUCLEOTIDE SEQUENCE [LARGE SCALE GENOMIC DNA]</scope>
    <source>
        <strain evidence="3">M63</strain>
    </source>
</reference>
<feature type="domain" description="DUF6884" evidence="1">
    <location>
        <begin position="22"/>
        <end position="142"/>
    </location>
</feature>
<dbReference type="RefSeq" id="WP_063186562.1">
    <property type="nucleotide sequence ID" value="NZ_LQRA01000088.1"/>
</dbReference>
<proteinExistence type="predicted"/>
<dbReference type="Pfam" id="PF21818">
    <property type="entry name" value="DUF6884"/>
    <property type="match status" value="1"/>
</dbReference>
<organism evidence="2 3">
    <name type="scientific">Paenibacillus elgii</name>
    <dbReference type="NCBI Taxonomy" id="189691"/>
    <lineage>
        <taxon>Bacteria</taxon>
        <taxon>Bacillati</taxon>
        <taxon>Bacillota</taxon>
        <taxon>Bacilli</taxon>
        <taxon>Bacillales</taxon>
        <taxon>Paenibacillaceae</taxon>
        <taxon>Paenibacillus</taxon>
    </lineage>
</organism>
<dbReference type="Proteomes" id="UP000076563">
    <property type="component" value="Unassembled WGS sequence"/>
</dbReference>
<accession>A0A163URA2</accession>
<keyword evidence="3" id="KW-1185">Reference proteome</keyword>
<dbReference type="eggNOG" id="COG4637">
    <property type="taxonomic scope" value="Bacteria"/>
</dbReference>
<dbReference type="EMBL" id="LQRA01000088">
    <property type="protein sequence ID" value="KZE73708.1"/>
    <property type="molecule type" value="Genomic_DNA"/>
</dbReference>
<evidence type="ECO:0000259" key="1">
    <source>
        <dbReference type="Pfam" id="PF21818"/>
    </source>
</evidence>
<evidence type="ECO:0000313" key="3">
    <source>
        <dbReference type="Proteomes" id="UP000076563"/>
    </source>
</evidence>
<dbReference type="AlphaFoldDB" id="A0A163URA2"/>